<accession>A0ABN7XJH9</accession>
<keyword evidence="3" id="KW-1185">Reference proteome</keyword>
<name>A0ABN7XJH9_GIGMA</name>
<evidence type="ECO:0000313" key="2">
    <source>
        <dbReference type="EMBL" id="CAG8855453.1"/>
    </source>
</evidence>
<reference evidence="2 3" key="1">
    <citation type="submission" date="2021-06" db="EMBL/GenBank/DDBJ databases">
        <authorList>
            <person name="Kallberg Y."/>
            <person name="Tangrot J."/>
            <person name="Rosling A."/>
        </authorList>
    </citation>
    <scope>NUCLEOTIDE SEQUENCE [LARGE SCALE GENOMIC DNA]</scope>
    <source>
        <strain evidence="2 3">120-4 pot B 10/14</strain>
    </source>
</reference>
<dbReference type="Proteomes" id="UP000789901">
    <property type="component" value="Unassembled WGS sequence"/>
</dbReference>
<evidence type="ECO:0000259" key="1">
    <source>
        <dbReference type="Pfam" id="PF03732"/>
    </source>
</evidence>
<protein>
    <submittedName>
        <fullName evidence="2">9569_t:CDS:1</fullName>
    </submittedName>
</protein>
<feature type="domain" description="Retrotransposon gag" evidence="1">
    <location>
        <begin position="3"/>
        <end position="88"/>
    </location>
</feature>
<evidence type="ECO:0000313" key="3">
    <source>
        <dbReference type="Proteomes" id="UP000789901"/>
    </source>
</evidence>
<sequence>LQIASGYLKEAAADWYKEVRSGISCWKTESVDKVKRNKRFYHLLVKQFTPLEKQHCWQIELNSLTQQEHERVDMYATKFKRLLNRVNTNNCLPDTYI</sequence>
<dbReference type="EMBL" id="CAJVQB010149488">
    <property type="protein sequence ID" value="CAG8855453.1"/>
    <property type="molecule type" value="Genomic_DNA"/>
</dbReference>
<dbReference type="Pfam" id="PF03732">
    <property type="entry name" value="Retrotrans_gag"/>
    <property type="match status" value="1"/>
</dbReference>
<proteinExistence type="predicted"/>
<gene>
    <name evidence="2" type="ORF">GMARGA_LOCUS44274</name>
</gene>
<dbReference type="InterPro" id="IPR005162">
    <property type="entry name" value="Retrotrans_gag_dom"/>
</dbReference>
<feature type="non-terminal residue" evidence="2">
    <location>
        <position position="1"/>
    </location>
</feature>
<feature type="non-terminal residue" evidence="2">
    <location>
        <position position="97"/>
    </location>
</feature>
<organism evidence="2 3">
    <name type="scientific">Gigaspora margarita</name>
    <dbReference type="NCBI Taxonomy" id="4874"/>
    <lineage>
        <taxon>Eukaryota</taxon>
        <taxon>Fungi</taxon>
        <taxon>Fungi incertae sedis</taxon>
        <taxon>Mucoromycota</taxon>
        <taxon>Glomeromycotina</taxon>
        <taxon>Glomeromycetes</taxon>
        <taxon>Diversisporales</taxon>
        <taxon>Gigasporaceae</taxon>
        <taxon>Gigaspora</taxon>
    </lineage>
</organism>
<comment type="caution">
    <text evidence="2">The sequence shown here is derived from an EMBL/GenBank/DDBJ whole genome shotgun (WGS) entry which is preliminary data.</text>
</comment>